<evidence type="ECO:0000313" key="3">
    <source>
        <dbReference type="EMBL" id="MCQ8774914.1"/>
    </source>
</evidence>
<keyword evidence="1" id="KW-0732">Signal</keyword>
<dbReference type="GO" id="GO:0005615">
    <property type="term" value="C:extracellular space"/>
    <property type="evidence" value="ECO:0007669"/>
    <property type="project" value="InterPro"/>
</dbReference>
<dbReference type="GO" id="GO:0090729">
    <property type="term" value="F:toxin activity"/>
    <property type="evidence" value="ECO:0007669"/>
    <property type="project" value="InterPro"/>
</dbReference>
<dbReference type="InterPro" id="IPR036801">
    <property type="entry name" value="Diphtheria_tox_transloc_sf"/>
</dbReference>
<dbReference type="Pfam" id="PF02763">
    <property type="entry name" value="Diphtheria_C"/>
    <property type="match status" value="1"/>
</dbReference>
<feature type="signal peptide" evidence="1">
    <location>
        <begin position="1"/>
        <end position="42"/>
    </location>
</feature>
<organism evidence="3 4">
    <name type="scientific">Streptomyces telluris</name>
    <dbReference type="NCBI Taxonomy" id="2720021"/>
    <lineage>
        <taxon>Bacteria</taxon>
        <taxon>Bacillati</taxon>
        <taxon>Actinomycetota</taxon>
        <taxon>Actinomycetes</taxon>
        <taxon>Kitasatosporales</taxon>
        <taxon>Streptomycetaceae</taxon>
        <taxon>Streptomyces</taxon>
    </lineage>
</organism>
<dbReference type="Pfam" id="PF02764">
    <property type="entry name" value="Diphtheria_T"/>
    <property type="match status" value="1"/>
</dbReference>
<dbReference type="AlphaFoldDB" id="A0A9X2RR79"/>
<comment type="caution">
    <text evidence="3">The sequence shown here is derived from an EMBL/GenBank/DDBJ whole genome shotgun (WGS) entry which is preliminary data.</text>
</comment>
<dbReference type="Proteomes" id="UP001142374">
    <property type="component" value="Unassembled WGS sequence"/>
</dbReference>
<dbReference type="GO" id="GO:0047286">
    <property type="term" value="F:NAD+-diphthamide ADP-ribosyltransferase activity"/>
    <property type="evidence" value="ECO:0007669"/>
    <property type="project" value="InterPro"/>
</dbReference>
<dbReference type="InterPro" id="IPR022406">
    <property type="entry name" value="Diphtheria_toxin_catalytic_dom"/>
</dbReference>
<dbReference type="InterPro" id="IPR000512">
    <property type="entry name" value="Diphtheria_toxin"/>
</dbReference>
<accession>A0A9X2RR79</accession>
<dbReference type="RefSeq" id="WP_256791793.1">
    <property type="nucleotide sequence ID" value="NZ_JANIID010000059.1"/>
</dbReference>
<dbReference type="PRINTS" id="PR00769">
    <property type="entry name" value="DPTHRIATOXIN"/>
</dbReference>
<dbReference type="Gene3D" id="1.10.490.40">
    <property type="entry name" value="Diphtheria toxin, translocation domain"/>
    <property type="match status" value="1"/>
</dbReference>
<dbReference type="SUPFAM" id="SSF56845">
    <property type="entry name" value="Diphtheria toxin, middle domain"/>
    <property type="match status" value="1"/>
</dbReference>
<dbReference type="EMBL" id="JANIID010000059">
    <property type="protein sequence ID" value="MCQ8774914.1"/>
    <property type="molecule type" value="Genomic_DNA"/>
</dbReference>
<dbReference type="SUPFAM" id="SSF56399">
    <property type="entry name" value="ADP-ribosylation"/>
    <property type="match status" value="1"/>
</dbReference>
<proteinExistence type="predicted"/>
<feature type="chain" id="PRO_5040826366" evidence="1">
    <location>
        <begin position="43"/>
        <end position="533"/>
    </location>
</feature>
<protein>
    <submittedName>
        <fullName evidence="3">ADP-ribosylating toxin</fullName>
    </submittedName>
</protein>
<reference evidence="3" key="1">
    <citation type="submission" date="2022-06" db="EMBL/GenBank/DDBJ databases">
        <title>WGS of actinobacteria.</title>
        <authorList>
            <person name="Thawai C."/>
        </authorList>
    </citation>
    <scope>NUCLEOTIDE SEQUENCE</scope>
    <source>
        <strain evidence="3">AA8</strain>
    </source>
</reference>
<dbReference type="Gene3D" id="3.90.175.10">
    <property type="entry name" value="Diphtheria Toxin, domain 1"/>
    <property type="match status" value="1"/>
</dbReference>
<evidence type="ECO:0000259" key="2">
    <source>
        <dbReference type="Pfam" id="PF02763"/>
    </source>
</evidence>
<evidence type="ECO:0000256" key="1">
    <source>
        <dbReference type="SAM" id="SignalP"/>
    </source>
</evidence>
<sequence length="533" mass="56503">MNQANRTGQVKPARQRPAFQRAFATTAFAGMMAAASAELAHAAPVPAPGGDRISQAKQTGLEGFHGYKPGHLDSILEGLRPVGTAGNHVPDWKGLYLAETTGHAAGYSTNEEGTAAGGVVRVTLPDEVNVATVHLAHQADETDDAFLKRQLDFVKNEFGVPDGKPLMDALGEKNTVLKIADDGTGRSELIVPWKMAERGKAEKAVEFRGKNSALDAAIYAAAPANCLAPTGRAKRSADRCLPVDWDKVEEKAKATAKKVAQDAEHVERLPKRNPKGPTWGEAHSTAELTHAKVRAVSGAHVAATAAGVGTWVYGMAKTFSDKDATTLDKVAVTGAVVPGLGQALGIADGIQHGDPEAVAVNAVALAALAAAQVVPVVGEVVDAALLTEQLVEVLVDVFRTATADPPPAPRLDAGALPILPVPRADLPCSVWWTYMDVLWETAGKVPPDERVPAKTQVVVRERGGSEYTYPVADGKSPGWLVPHGLGSSRTFDVFYRLKTDQGRVLESKQRAVVQAKAEVAQCNTLVWNEDWQR</sequence>
<name>A0A9X2RR79_9ACTN</name>
<keyword evidence="4" id="KW-1185">Reference proteome</keyword>
<evidence type="ECO:0000313" key="4">
    <source>
        <dbReference type="Proteomes" id="UP001142374"/>
    </source>
</evidence>
<gene>
    <name evidence="3" type="ORF">NQU55_34905</name>
</gene>
<feature type="domain" description="Diphtheria toxin catalytic" evidence="2">
    <location>
        <begin position="62"/>
        <end position="194"/>
    </location>
</feature>